<keyword evidence="3" id="KW-1185">Reference proteome</keyword>
<accession>A0A517ZGL0</accession>
<feature type="transmembrane region" description="Helical" evidence="1">
    <location>
        <begin position="73"/>
        <end position="91"/>
    </location>
</feature>
<feature type="transmembrane region" description="Helical" evidence="1">
    <location>
        <begin position="44"/>
        <end position="61"/>
    </location>
</feature>
<proteinExistence type="predicted"/>
<organism evidence="2 3">
    <name type="scientific">Symmachiella dynata</name>
    <dbReference type="NCBI Taxonomy" id="2527995"/>
    <lineage>
        <taxon>Bacteria</taxon>
        <taxon>Pseudomonadati</taxon>
        <taxon>Planctomycetota</taxon>
        <taxon>Planctomycetia</taxon>
        <taxon>Planctomycetales</taxon>
        <taxon>Planctomycetaceae</taxon>
        <taxon>Symmachiella</taxon>
    </lineage>
</organism>
<dbReference type="EMBL" id="CP036276">
    <property type="protein sequence ID" value="QDU41582.1"/>
    <property type="molecule type" value="Genomic_DNA"/>
</dbReference>
<evidence type="ECO:0000256" key="1">
    <source>
        <dbReference type="SAM" id="Phobius"/>
    </source>
</evidence>
<keyword evidence="1" id="KW-0472">Membrane</keyword>
<sequence length="96" mass="10516">MRFIIYCLIPPISLVVCMGAGWAIDSMGNGPLIAGVSLYLLSPGSWSAALLPIFYISNVALSENSRITRCRFVVIEIALCFSLWSACYKIAVPGWR</sequence>
<reference evidence="2 3" key="1">
    <citation type="submission" date="2019-02" db="EMBL/GenBank/DDBJ databases">
        <title>Deep-cultivation of Planctomycetes and their phenomic and genomic characterization uncovers novel biology.</title>
        <authorList>
            <person name="Wiegand S."/>
            <person name="Jogler M."/>
            <person name="Boedeker C."/>
            <person name="Pinto D."/>
            <person name="Vollmers J."/>
            <person name="Rivas-Marin E."/>
            <person name="Kohn T."/>
            <person name="Peeters S.H."/>
            <person name="Heuer A."/>
            <person name="Rast P."/>
            <person name="Oberbeckmann S."/>
            <person name="Bunk B."/>
            <person name="Jeske O."/>
            <person name="Meyerdierks A."/>
            <person name="Storesund J.E."/>
            <person name="Kallscheuer N."/>
            <person name="Luecker S."/>
            <person name="Lage O.M."/>
            <person name="Pohl T."/>
            <person name="Merkel B.J."/>
            <person name="Hornburger P."/>
            <person name="Mueller R.-W."/>
            <person name="Bruemmer F."/>
            <person name="Labrenz M."/>
            <person name="Spormann A.M."/>
            <person name="Op den Camp H."/>
            <person name="Overmann J."/>
            <person name="Amann R."/>
            <person name="Jetten M.S.M."/>
            <person name="Mascher T."/>
            <person name="Medema M.H."/>
            <person name="Devos D.P."/>
            <person name="Kaster A.-K."/>
            <person name="Ovreas L."/>
            <person name="Rohde M."/>
            <person name="Galperin M.Y."/>
            <person name="Jogler C."/>
        </authorList>
    </citation>
    <scope>NUCLEOTIDE SEQUENCE [LARGE SCALE GENOMIC DNA]</scope>
    <source>
        <strain evidence="2 3">Mal52</strain>
    </source>
</reference>
<keyword evidence="1" id="KW-1133">Transmembrane helix</keyword>
<protein>
    <submittedName>
        <fullName evidence="2">Uncharacterized protein</fullName>
    </submittedName>
</protein>
<dbReference type="AlphaFoldDB" id="A0A517ZGL0"/>
<dbReference type="Proteomes" id="UP000319383">
    <property type="component" value="Chromosome"/>
</dbReference>
<keyword evidence="1" id="KW-0812">Transmembrane</keyword>
<dbReference type="KEGG" id="sdyn:Mal52_00350"/>
<gene>
    <name evidence="2" type="ORF">Mal52_00350</name>
</gene>
<evidence type="ECO:0000313" key="3">
    <source>
        <dbReference type="Proteomes" id="UP000319383"/>
    </source>
</evidence>
<feature type="transmembrane region" description="Helical" evidence="1">
    <location>
        <begin position="5"/>
        <end position="24"/>
    </location>
</feature>
<name>A0A517ZGL0_9PLAN</name>
<evidence type="ECO:0000313" key="2">
    <source>
        <dbReference type="EMBL" id="QDU41582.1"/>
    </source>
</evidence>